<evidence type="ECO:0000313" key="2">
    <source>
        <dbReference type="Proteomes" id="UP001434737"/>
    </source>
</evidence>
<reference evidence="1 2" key="1">
    <citation type="submission" date="2024-02" db="EMBL/GenBank/DDBJ databases">
        <title>Genome and pathogenicity analysis of Helicobacter mastomyrinus isolated from mice.</title>
        <authorList>
            <person name="Zhu L."/>
        </authorList>
    </citation>
    <scope>NUCLEOTIDE SEQUENCE [LARGE SCALE GENOMIC DNA]</scope>
    <source>
        <strain evidence="1 2">Hm-17</strain>
    </source>
</reference>
<dbReference type="RefSeq" id="WP_295701618.1">
    <property type="nucleotide sequence ID" value="NZ_CP145316.1"/>
</dbReference>
<keyword evidence="2" id="KW-1185">Reference proteome</keyword>
<organism evidence="1 2">
    <name type="scientific">Helicobacter mastomyrinus</name>
    <dbReference type="NCBI Taxonomy" id="287948"/>
    <lineage>
        <taxon>Bacteria</taxon>
        <taxon>Pseudomonadati</taxon>
        <taxon>Campylobacterota</taxon>
        <taxon>Epsilonproteobacteria</taxon>
        <taxon>Campylobacterales</taxon>
        <taxon>Helicobacteraceae</taxon>
        <taxon>Helicobacter</taxon>
    </lineage>
</organism>
<name>A0ABZ3F527_9HELI</name>
<gene>
    <name evidence="1" type="ORF">V3I05_09105</name>
</gene>
<protein>
    <submittedName>
        <fullName evidence="1">Uncharacterized protein</fullName>
    </submittedName>
</protein>
<proteinExistence type="predicted"/>
<sequence>MLDEHITKTAHTILTDERLFAFHSRDIGGLQVYSQNAAKAFKATYNVFHQRS</sequence>
<evidence type="ECO:0000313" key="1">
    <source>
        <dbReference type="EMBL" id="XAM17835.1"/>
    </source>
</evidence>
<dbReference type="EMBL" id="CP145316">
    <property type="protein sequence ID" value="XAM17835.1"/>
    <property type="molecule type" value="Genomic_DNA"/>
</dbReference>
<accession>A0ABZ3F527</accession>
<dbReference type="Proteomes" id="UP001434737">
    <property type="component" value="Chromosome"/>
</dbReference>